<comment type="caution">
    <text evidence="5">The sequence shown here is derived from an EMBL/GenBank/DDBJ whole genome shotgun (WGS) entry which is preliminary data.</text>
</comment>
<proteinExistence type="inferred from homology"/>
<evidence type="ECO:0000256" key="3">
    <source>
        <dbReference type="PROSITE-ProRule" id="PRU10038"/>
    </source>
</evidence>
<dbReference type="Pfam" id="PF20434">
    <property type="entry name" value="BD-FAE"/>
    <property type="match status" value="1"/>
</dbReference>
<organism evidence="5 6">
    <name type="scientific">Micromonospora thermarum</name>
    <dbReference type="NCBI Taxonomy" id="2720024"/>
    <lineage>
        <taxon>Bacteria</taxon>
        <taxon>Bacillati</taxon>
        <taxon>Actinomycetota</taxon>
        <taxon>Actinomycetes</taxon>
        <taxon>Micromonosporales</taxon>
        <taxon>Micromonosporaceae</taxon>
        <taxon>Micromonospora</taxon>
    </lineage>
</organism>
<evidence type="ECO:0000313" key="5">
    <source>
        <dbReference type="EMBL" id="NJP32962.1"/>
    </source>
</evidence>
<dbReference type="EMBL" id="JAATEO010000012">
    <property type="protein sequence ID" value="NJP32962.1"/>
    <property type="molecule type" value="Genomic_DNA"/>
</dbReference>
<name>A0ABX0Z714_9ACTN</name>
<dbReference type="SUPFAM" id="SSF53474">
    <property type="entry name" value="alpha/beta-Hydrolases"/>
    <property type="match status" value="1"/>
</dbReference>
<dbReference type="Proteomes" id="UP000783871">
    <property type="component" value="Unassembled WGS sequence"/>
</dbReference>
<keyword evidence="6" id="KW-1185">Reference proteome</keyword>
<protein>
    <submittedName>
        <fullName evidence="5">Alpha/beta hydrolase</fullName>
    </submittedName>
</protein>
<dbReference type="PROSITE" id="PS01174">
    <property type="entry name" value="LIPASE_GDXG_SER"/>
    <property type="match status" value="1"/>
</dbReference>
<dbReference type="GO" id="GO:0016787">
    <property type="term" value="F:hydrolase activity"/>
    <property type="evidence" value="ECO:0007669"/>
    <property type="project" value="UniProtKB-KW"/>
</dbReference>
<comment type="similarity">
    <text evidence="1">Belongs to the 'GDXG' lipolytic enzyme family.</text>
</comment>
<sequence length="187" mass="19450">MRVVHARYRLSGEATWPAQLDDVRAEARAARLPGRPLVVAGDSAGAHLALHVGLRGVDAPGDVDAVLAFETPVDPLAPDWPRGRAEGNPWHQLLGHLPAPGDPATVDCTVTTHVGAGTPVLLAHGLDDAAVPVTQTLGLAAALVAAGHRVHVTVADGEHGRLDLRRPDLAAAVRRFLTQVTAAVAVR</sequence>
<evidence type="ECO:0000313" key="6">
    <source>
        <dbReference type="Proteomes" id="UP000783871"/>
    </source>
</evidence>
<dbReference type="InterPro" id="IPR029058">
    <property type="entry name" value="AB_hydrolase_fold"/>
</dbReference>
<dbReference type="Gene3D" id="3.40.50.1820">
    <property type="entry name" value="alpha/beta hydrolase"/>
    <property type="match status" value="1"/>
</dbReference>
<dbReference type="PANTHER" id="PTHR48081">
    <property type="entry name" value="AB HYDROLASE SUPERFAMILY PROTEIN C4A8.06C"/>
    <property type="match status" value="1"/>
</dbReference>
<dbReference type="InterPro" id="IPR033140">
    <property type="entry name" value="Lipase_GDXG_put_SER_AS"/>
</dbReference>
<evidence type="ECO:0000256" key="2">
    <source>
        <dbReference type="ARBA" id="ARBA00022801"/>
    </source>
</evidence>
<accession>A0ABX0Z714</accession>
<gene>
    <name evidence="5" type="ORF">HCJ94_13430</name>
</gene>
<evidence type="ECO:0000259" key="4">
    <source>
        <dbReference type="Pfam" id="PF20434"/>
    </source>
</evidence>
<feature type="domain" description="BD-FAE-like" evidence="4">
    <location>
        <begin position="3"/>
        <end position="143"/>
    </location>
</feature>
<keyword evidence="2 5" id="KW-0378">Hydrolase</keyword>
<evidence type="ECO:0000256" key="1">
    <source>
        <dbReference type="ARBA" id="ARBA00010515"/>
    </source>
</evidence>
<dbReference type="InterPro" id="IPR050300">
    <property type="entry name" value="GDXG_lipolytic_enzyme"/>
</dbReference>
<reference evidence="5 6" key="1">
    <citation type="submission" date="2020-03" db="EMBL/GenBank/DDBJ databases">
        <title>WGS of actinomycetes isolated from Thailand.</title>
        <authorList>
            <person name="Thawai C."/>
        </authorList>
    </citation>
    <scope>NUCLEOTIDE SEQUENCE [LARGE SCALE GENOMIC DNA]</scope>
    <source>
        <strain evidence="5 6">HSS6-12</strain>
    </source>
</reference>
<dbReference type="InterPro" id="IPR049492">
    <property type="entry name" value="BD-FAE-like_dom"/>
</dbReference>
<feature type="active site" evidence="3">
    <location>
        <position position="43"/>
    </location>
</feature>